<dbReference type="GO" id="GO:0003824">
    <property type="term" value="F:catalytic activity"/>
    <property type="evidence" value="ECO:0007669"/>
    <property type="project" value="InterPro"/>
</dbReference>
<dbReference type="Pfam" id="PF00221">
    <property type="entry name" value="Lyase_aromatic"/>
    <property type="match status" value="2"/>
</dbReference>
<dbReference type="KEGG" id="ehx:EMIHUDRAFT_114878"/>
<evidence type="ECO:0000313" key="2">
    <source>
        <dbReference type="Proteomes" id="UP000013827"/>
    </source>
</evidence>
<proteinExistence type="predicted"/>
<dbReference type="SUPFAM" id="SSF48557">
    <property type="entry name" value="L-aspartase-like"/>
    <property type="match status" value="1"/>
</dbReference>
<evidence type="ECO:0000313" key="1">
    <source>
        <dbReference type="EnsemblProtists" id="EOD26908"/>
    </source>
</evidence>
<dbReference type="HOGENOM" id="CLU_691574_0_0_1"/>
<dbReference type="PaxDb" id="2903-EOD26908"/>
<dbReference type="AlphaFoldDB" id="A0A0D3JTS3"/>
<dbReference type="Proteomes" id="UP000013827">
    <property type="component" value="Unassembled WGS sequence"/>
</dbReference>
<dbReference type="InterPro" id="IPR008948">
    <property type="entry name" value="L-Aspartase-like"/>
</dbReference>
<reference evidence="2" key="1">
    <citation type="journal article" date="2013" name="Nature">
        <title>Pan genome of the phytoplankton Emiliania underpins its global distribution.</title>
        <authorList>
            <person name="Read B.A."/>
            <person name="Kegel J."/>
            <person name="Klute M.J."/>
            <person name="Kuo A."/>
            <person name="Lefebvre S.C."/>
            <person name="Maumus F."/>
            <person name="Mayer C."/>
            <person name="Miller J."/>
            <person name="Monier A."/>
            <person name="Salamov A."/>
            <person name="Young J."/>
            <person name="Aguilar M."/>
            <person name="Claverie J.M."/>
            <person name="Frickenhaus S."/>
            <person name="Gonzalez K."/>
            <person name="Herman E.K."/>
            <person name="Lin Y.C."/>
            <person name="Napier J."/>
            <person name="Ogata H."/>
            <person name="Sarno A.F."/>
            <person name="Shmutz J."/>
            <person name="Schroeder D."/>
            <person name="de Vargas C."/>
            <person name="Verret F."/>
            <person name="von Dassow P."/>
            <person name="Valentin K."/>
            <person name="Van de Peer Y."/>
            <person name="Wheeler G."/>
            <person name="Dacks J.B."/>
            <person name="Delwiche C.F."/>
            <person name="Dyhrman S.T."/>
            <person name="Glockner G."/>
            <person name="John U."/>
            <person name="Richards T."/>
            <person name="Worden A.Z."/>
            <person name="Zhang X."/>
            <person name="Grigoriev I.V."/>
            <person name="Allen A.E."/>
            <person name="Bidle K."/>
            <person name="Borodovsky M."/>
            <person name="Bowler C."/>
            <person name="Brownlee C."/>
            <person name="Cock J.M."/>
            <person name="Elias M."/>
            <person name="Gladyshev V.N."/>
            <person name="Groth M."/>
            <person name="Guda C."/>
            <person name="Hadaegh A."/>
            <person name="Iglesias-Rodriguez M.D."/>
            <person name="Jenkins J."/>
            <person name="Jones B.M."/>
            <person name="Lawson T."/>
            <person name="Leese F."/>
            <person name="Lindquist E."/>
            <person name="Lobanov A."/>
            <person name="Lomsadze A."/>
            <person name="Malik S.B."/>
            <person name="Marsh M.E."/>
            <person name="Mackinder L."/>
            <person name="Mock T."/>
            <person name="Mueller-Roeber B."/>
            <person name="Pagarete A."/>
            <person name="Parker M."/>
            <person name="Probert I."/>
            <person name="Quesneville H."/>
            <person name="Raines C."/>
            <person name="Rensing S.A."/>
            <person name="Riano-Pachon D.M."/>
            <person name="Richier S."/>
            <person name="Rokitta S."/>
            <person name="Shiraiwa Y."/>
            <person name="Soanes D.M."/>
            <person name="van der Giezen M."/>
            <person name="Wahlund T.M."/>
            <person name="Williams B."/>
            <person name="Wilson W."/>
            <person name="Wolfe G."/>
            <person name="Wurch L.L."/>
        </authorList>
    </citation>
    <scope>NUCLEOTIDE SEQUENCE</scope>
</reference>
<reference evidence="1" key="2">
    <citation type="submission" date="2024-10" db="UniProtKB">
        <authorList>
            <consortium name="EnsemblProtists"/>
        </authorList>
    </citation>
    <scope>IDENTIFICATION</scope>
</reference>
<dbReference type="EnsemblProtists" id="EOD26908">
    <property type="protein sequence ID" value="EOD26908"/>
    <property type="gene ID" value="EMIHUDRAFT_114878"/>
</dbReference>
<dbReference type="GeneID" id="17272453"/>
<keyword evidence="2" id="KW-1185">Reference proteome</keyword>
<protein>
    <submittedName>
        <fullName evidence="1">Uncharacterized protein</fullName>
    </submittedName>
</protein>
<dbReference type="InterPro" id="IPR001106">
    <property type="entry name" value="Aromatic_Lyase"/>
</dbReference>
<dbReference type="RefSeq" id="XP_005779337.1">
    <property type="nucleotide sequence ID" value="XM_005779280.1"/>
</dbReference>
<organism evidence="1 2">
    <name type="scientific">Emiliania huxleyi (strain CCMP1516)</name>
    <dbReference type="NCBI Taxonomy" id="280463"/>
    <lineage>
        <taxon>Eukaryota</taxon>
        <taxon>Haptista</taxon>
        <taxon>Haptophyta</taxon>
        <taxon>Prymnesiophyceae</taxon>
        <taxon>Isochrysidales</taxon>
        <taxon>Noelaerhabdaceae</taxon>
        <taxon>Emiliania</taxon>
    </lineage>
</organism>
<accession>A0A0D3JTS3</accession>
<dbReference type="Gene3D" id="1.20.200.10">
    <property type="entry name" value="Fumarase/aspartase (Central domain)"/>
    <property type="match status" value="2"/>
</dbReference>
<name>A0A0D3JTS3_EMIH1</name>
<sequence length="399" mass="40885">MDGFGLRVMTAHATEIAATPEPLAYARAALILWVNQAGTAQGGLPGVSVALVAALLAWVNDDDATPPRLDSMESTDPGFGALVVNCQLALHVLAERQMPCREGECLPLMSHNNLLLGRLAFVCLELERLASVGAATAALSLAAFEGNTAVYEDACRWEAASRFDAAAAAAIASWTRADIRWTPRRMQDPLDLRCAATALGALLRFHVGTAVGFDALPLRASLDAVLGALGEICNRSYSRVGTLANPSLNGGLPCGLHNGSSHGGVHNRNLLVIAAATAHQAAAAASLRLAGSRPTAADGVECVGAFAASAAAAVGATVRACRTLHAIEATVAMAALGVRSPATTLTPHLSALAVEMAPSLATYYDPTARFRLGEVAERLEAAVEAASPGGQLTASAATA</sequence>